<evidence type="ECO:0000256" key="1">
    <source>
        <dbReference type="SAM" id="SignalP"/>
    </source>
</evidence>
<reference evidence="2" key="2">
    <citation type="submission" date="2023-05" db="EMBL/GenBank/DDBJ databases">
        <authorList>
            <consortium name="Lawrence Berkeley National Laboratory"/>
            <person name="Steindorff A."/>
            <person name="Hensen N."/>
            <person name="Bonometti L."/>
            <person name="Westerberg I."/>
            <person name="Brannstrom I.O."/>
            <person name="Guillou S."/>
            <person name="Cros-Aarteil S."/>
            <person name="Calhoun S."/>
            <person name="Haridas S."/>
            <person name="Kuo A."/>
            <person name="Mondo S."/>
            <person name="Pangilinan J."/>
            <person name="Riley R."/>
            <person name="Labutti K."/>
            <person name="Andreopoulos B."/>
            <person name="Lipzen A."/>
            <person name="Chen C."/>
            <person name="Yanf M."/>
            <person name="Daum C."/>
            <person name="Ng V."/>
            <person name="Clum A."/>
            <person name="Ohm R."/>
            <person name="Martin F."/>
            <person name="Silar P."/>
            <person name="Natvig D."/>
            <person name="Lalanne C."/>
            <person name="Gautier V."/>
            <person name="Ament-Velasquez S.L."/>
            <person name="Kruys A."/>
            <person name="Hutchinson M.I."/>
            <person name="Powell A.J."/>
            <person name="Barry K."/>
            <person name="Miller A.N."/>
            <person name="Grigoriev I.V."/>
            <person name="Debuchy R."/>
            <person name="Gladieux P."/>
            <person name="Thoren M.H."/>
            <person name="Johannesson H."/>
        </authorList>
    </citation>
    <scope>NUCLEOTIDE SEQUENCE</scope>
    <source>
        <strain evidence="2">CBS 892.96</strain>
    </source>
</reference>
<dbReference type="AlphaFoldDB" id="A0AAN6WFQ1"/>
<dbReference type="EMBL" id="MU866089">
    <property type="protein sequence ID" value="KAK4181203.1"/>
    <property type="molecule type" value="Genomic_DNA"/>
</dbReference>
<accession>A0AAN6WFQ1</accession>
<feature type="chain" id="PRO_5042864078" evidence="1">
    <location>
        <begin position="16"/>
        <end position="145"/>
    </location>
</feature>
<name>A0AAN6WFQ1_9PEZI</name>
<evidence type="ECO:0000313" key="2">
    <source>
        <dbReference type="EMBL" id="KAK4181203.1"/>
    </source>
</evidence>
<sequence length="145" mass="14746">MTAAILAAIIQGAMSTPAVNVTSEPVDAMTELLARRQAVRGEWGCQLFVAGPGHDALRADHAAYNRIFGGPASPHAADSATLGGATGATLLGVTWLQTRVPSMPISKALSRIPTPIGGSTAHMTTCLVGSGTGGIRGRCGVERRG</sequence>
<evidence type="ECO:0000313" key="3">
    <source>
        <dbReference type="Proteomes" id="UP001302321"/>
    </source>
</evidence>
<comment type="caution">
    <text evidence="2">The sequence shown here is derived from an EMBL/GenBank/DDBJ whole genome shotgun (WGS) entry which is preliminary data.</text>
</comment>
<proteinExistence type="predicted"/>
<feature type="signal peptide" evidence="1">
    <location>
        <begin position="1"/>
        <end position="15"/>
    </location>
</feature>
<reference evidence="2" key="1">
    <citation type="journal article" date="2023" name="Mol. Phylogenet. Evol.">
        <title>Genome-scale phylogeny and comparative genomics of the fungal order Sordariales.</title>
        <authorList>
            <person name="Hensen N."/>
            <person name="Bonometti L."/>
            <person name="Westerberg I."/>
            <person name="Brannstrom I.O."/>
            <person name="Guillou S."/>
            <person name="Cros-Aarteil S."/>
            <person name="Calhoun S."/>
            <person name="Haridas S."/>
            <person name="Kuo A."/>
            <person name="Mondo S."/>
            <person name="Pangilinan J."/>
            <person name="Riley R."/>
            <person name="LaButti K."/>
            <person name="Andreopoulos B."/>
            <person name="Lipzen A."/>
            <person name="Chen C."/>
            <person name="Yan M."/>
            <person name="Daum C."/>
            <person name="Ng V."/>
            <person name="Clum A."/>
            <person name="Steindorff A."/>
            <person name="Ohm R.A."/>
            <person name="Martin F."/>
            <person name="Silar P."/>
            <person name="Natvig D.O."/>
            <person name="Lalanne C."/>
            <person name="Gautier V."/>
            <person name="Ament-Velasquez S.L."/>
            <person name="Kruys A."/>
            <person name="Hutchinson M.I."/>
            <person name="Powell A.J."/>
            <person name="Barry K."/>
            <person name="Miller A.N."/>
            <person name="Grigoriev I.V."/>
            <person name="Debuchy R."/>
            <person name="Gladieux P."/>
            <person name="Hiltunen Thoren M."/>
            <person name="Johannesson H."/>
        </authorList>
    </citation>
    <scope>NUCLEOTIDE SEQUENCE</scope>
    <source>
        <strain evidence="2">CBS 892.96</strain>
    </source>
</reference>
<protein>
    <submittedName>
        <fullName evidence="2">Uncharacterized protein</fullName>
    </submittedName>
</protein>
<organism evidence="2 3">
    <name type="scientific">Triangularia setosa</name>
    <dbReference type="NCBI Taxonomy" id="2587417"/>
    <lineage>
        <taxon>Eukaryota</taxon>
        <taxon>Fungi</taxon>
        <taxon>Dikarya</taxon>
        <taxon>Ascomycota</taxon>
        <taxon>Pezizomycotina</taxon>
        <taxon>Sordariomycetes</taxon>
        <taxon>Sordariomycetidae</taxon>
        <taxon>Sordariales</taxon>
        <taxon>Podosporaceae</taxon>
        <taxon>Triangularia</taxon>
    </lineage>
</organism>
<keyword evidence="3" id="KW-1185">Reference proteome</keyword>
<gene>
    <name evidence="2" type="ORF">QBC36DRAFT_318414</name>
</gene>
<keyword evidence="1" id="KW-0732">Signal</keyword>
<dbReference type="Proteomes" id="UP001302321">
    <property type="component" value="Unassembled WGS sequence"/>
</dbReference>